<organism evidence="4 5">
    <name type="scientific">Achromobacter animicus</name>
    <dbReference type="NCBI Taxonomy" id="1389935"/>
    <lineage>
        <taxon>Bacteria</taxon>
        <taxon>Pseudomonadati</taxon>
        <taxon>Pseudomonadota</taxon>
        <taxon>Betaproteobacteria</taxon>
        <taxon>Burkholderiales</taxon>
        <taxon>Alcaligenaceae</taxon>
        <taxon>Achromobacter</taxon>
    </lineage>
</organism>
<keyword evidence="2 3" id="KW-0802">TPR repeat</keyword>
<dbReference type="Pfam" id="PF14559">
    <property type="entry name" value="TPR_19"/>
    <property type="match status" value="1"/>
</dbReference>
<feature type="repeat" description="TPR" evidence="3">
    <location>
        <begin position="307"/>
        <end position="340"/>
    </location>
</feature>
<dbReference type="InterPro" id="IPR051685">
    <property type="entry name" value="Ycf3/AcsC/BcsC/TPR_MFPF"/>
</dbReference>
<dbReference type="PANTHER" id="PTHR44943:SF8">
    <property type="entry name" value="TPR REPEAT-CONTAINING PROTEIN MJ0263"/>
    <property type="match status" value="1"/>
</dbReference>
<feature type="repeat" description="TPR" evidence="3">
    <location>
        <begin position="137"/>
        <end position="170"/>
    </location>
</feature>
<evidence type="ECO:0000313" key="5">
    <source>
        <dbReference type="Proteomes" id="UP000494214"/>
    </source>
</evidence>
<reference evidence="4 5" key="1">
    <citation type="submission" date="2020-04" db="EMBL/GenBank/DDBJ databases">
        <authorList>
            <person name="De Canck E."/>
        </authorList>
    </citation>
    <scope>NUCLEOTIDE SEQUENCE [LARGE SCALE GENOMIC DNA]</scope>
    <source>
        <strain evidence="4 5">LMG 26690</strain>
    </source>
</reference>
<dbReference type="PANTHER" id="PTHR44943">
    <property type="entry name" value="CELLULOSE SYNTHASE OPERON PROTEIN C"/>
    <property type="match status" value="1"/>
</dbReference>
<evidence type="ECO:0000313" key="4">
    <source>
        <dbReference type="EMBL" id="CAB3708342.1"/>
    </source>
</evidence>
<evidence type="ECO:0000256" key="1">
    <source>
        <dbReference type="ARBA" id="ARBA00022737"/>
    </source>
</evidence>
<keyword evidence="4" id="KW-0378">Hydrolase</keyword>
<evidence type="ECO:0000256" key="3">
    <source>
        <dbReference type="PROSITE-ProRule" id="PRU00339"/>
    </source>
</evidence>
<accession>A0A6S7AY00</accession>
<dbReference type="EMBL" id="CADIJM010000005">
    <property type="protein sequence ID" value="CAB3708342.1"/>
    <property type="molecule type" value="Genomic_DNA"/>
</dbReference>
<dbReference type="GO" id="GO:0008233">
    <property type="term" value="F:peptidase activity"/>
    <property type="evidence" value="ECO:0007669"/>
    <property type="project" value="UniProtKB-KW"/>
</dbReference>
<dbReference type="EC" id="3.4.-.-" evidence="4"/>
<dbReference type="AlphaFoldDB" id="A0A6S7AY00"/>
<sequence>MSSLIESIHRADDGSDLAQMQALCEQGLREQPDLAVMWALRARYHDQRRAYAQRDSDLDRALALDPQCSDAIRLRVTALYDAGQQQQAWRLLREALTRTPSHFGLLMAEGYLLINDRQLDDAIASWTRASQLRPFAAAPHCYIGSNLHNAGRYQDALPYHQRAVALAPNNGGFLYDAGNNYRRLGDLNNAIVMFDRARAILGEENAIQHNRASCLQALGRHEDAVEEWTSLLRREPDWDWPLEGKARSLHRLGRGDEAAPLWRRLDALSDSGWEGRKEQAREYVRSGDPELAEAALQGLDPLSSGDAQLLFVAGNAQRDQRRWEAALTYYLRGYELAPDNDFLPGNAADMLNRLERHDEALPLSEVAISLDPDWLKWRRARIEALTHLGRATEAVADADQAMAHWPDSGPLHAERVNALIAASRYDEALAACDRLIALDPDYRSWALFSRGEIYGHMKRHAESALAFRQASASYQQNGKPQYQELSMQNALAAEQAAAAPRGILGRLFGRK</sequence>
<dbReference type="SMART" id="SM00028">
    <property type="entry name" value="TPR"/>
    <property type="match status" value="10"/>
</dbReference>
<dbReference type="RefSeq" id="WP_175123869.1">
    <property type="nucleotide sequence ID" value="NZ_CADIJM010000005.1"/>
</dbReference>
<gene>
    <name evidence="4" type="primary">bepA_4</name>
    <name evidence="4" type="ORF">LMG26690_03045</name>
</gene>
<dbReference type="Gene3D" id="1.25.40.10">
    <property type="entry name" value="Tetratricopeptide repeat domain"/>
    <property type="match status" value="3"/>
</dbReference>
<protein>
    <submittedName>
        <fullName evidence="4">Beta-barrel assembly-enhancing protease</fullName>
        <ecNumber evidence="4">3.4.-.-</ecNumber>
    </submittedName>
</protein>
<proteinExistence type="predicted"/>
<dbReference type="Pfam" id="PF13432">
    <property type="entry name" value="TPR_16"/>
    <property type="match status" value="3"/>
</dbReference>
<dbReference type="Proteomes" id="UP000494214">
    <property type="component" value="Unassembled WGS sequence"/>
</dbReference>
<name>A0A6S7AY00_9BURK</name>
<keyword evidence="5" id="KW-1185">Reference proteome</keyword>
<dbReference type="InterPro" id="IPR011990">
    <property type="entry name" value="TPR-like_helical_dom_sf"/>
</dbReference>
<evidence type="ECO:0000256" key="2">
    <source>
        <dbReference type="ARBA" id="ARBA00022803"/>
    </source>
</evidence>
<dbReference type="PROSITE" id="PS50005">
    <property type="entry name" value="TPR"/>
    <property type="match status" value="2"/>
</dbReference>
<dbReference type="GO" id="GO:0006508">
    <property type="term" value="P:proteolysis"/>
    <property type="evidence" value="ECO:0007669"/>
    <property type="project" value="UniProtKB-KW"/>
</dbReference>
<keyword evidence="4" id="KW-0645">Protease</keyword>
<dbReference type="SUPFAM" id="SSF48452">
    <property type="entry name" value="TPR-like"/>
    <property type="match status" value="3"/>
</dbReference>
<dbReference type="InterPro" id="IPR019734">
    <property type="entry name" value="TPR_rpt"/>
</dbReference>
<keyword evidence="1" id="KW-0677">Repeat</keyword>